<keyword evidence="1" id="KW-0694">RNA-binding</keyword>
<protein>
    <recommendedName>
        <fullName evidence="1">YTH domain-containing family protein</fullName>
    </recommendedName>
</protein>
<dbReference type="PANTHER" id="PTHR12357:SF99">
    <property type="entry name" value="YTH DOMAIN-CONTAINING PROTEIN ECT2-RELATED"/>
    <property type="match status" value="1"/>
</dbReference>
<reference evidence="3 4" key="1">
    <citation type="submission" date="2021-05" db="EMBL/GenBank/DDBJ databases">
        <title>Genome Assembly of Synthetic Allotetraploid Brassica napus Reveals Homoeologous Exchanges between Subgenomes.</title>
        <authorList>
            <person name="Davis J.T."/>
        </authorList>
    </citation>
    <scope>NUCLEOTIDE SEQUENCE [LARGE SCALE GENOMIC DNA]</scope>
    <source>
        <strain evidence="4">cv. Da-Ae</strain>
        <tissue evidence="3">Seedling</tissue>
    </source>
</reference>
<evidence type="ECO:0000313" key="3">
    <source>
        <dbReference type="EMBL" id="KAH0942549.1"/>
    </source>
</evidence>
<evidence type="ECO:0000256" key="1">
    <source>
        <dbReference type="RuleBase" id="RU369095"/>
    </source>
</evidence>
<dbReference type="PANTHER" id="PTHR12357">
    <property type="entry name" value="YTH YT521-B HOMOLOGY DOMAIN-CONTAINING"/>
    <property type="match status" value="1"/>
</dbReference>
<name>A0ABQ8ELS8_BRANA</name>
<dbReference type="EMBL" id="JAGKQM010000001">
    <property type="protein sequence ID" value="KAH0942549.1"/>
    <property type="molecule type" value="Genomic_DNA"/>
</dbReference>
<dbReference type="Proteomes" id="UP000824890">
    <property type="component" value="Unassembled WGS sequence"/>
</dbReference>
<sequence>MSSSDTVLAQSGFDAVRCRKICGITLILLDEKWFFKWSLQTNRAYYDTLQASHVSPSTRLTSPHNNHEFIPLSSFHGGSEAVLKNEVKKRNLFITFSFAFFKSETLVSCTMKYIRKRETHITQIHRSVLKLMQKKNTSWSAESYMGISRGSVSIDLPCESKPCSGICKLKRMKLMLSSRLLKYESRSLLRHIVKDVPNNLLKHIPLRTMKASLLLTLETSKKYQTCKVMFSIWFSYIEVKLEQGLKFLKIFKEHTSKICILDDVSFYEVRQKIILEKKAKQQQTHKQVSEDNSTEDEKKKSATADPAHKESPPGAQTIGDVTVDENGSVSKPVDVVENDRLVDAAHGLSTNTTREKDSLENECGEL</sequence>
<comment type="function">
    <text evidence="1">Specifically recognizes and binds N6-methyladenosine (m6A)-containing RNAs, and regulates mRNA stability. M6A is a modification present at internal sites of mRNAs and some non-coding RNAs and plays a role in mRNA stability and processing.</text>
</comment>
<evidence type="ECO:0000256" key="2">
    <source>
        <dbReference type="SAM" id="MobiDB-lite"/>
    </source>
</evidence>
<organism evidence="3 4">
    <name type="scientific">Brassica napus</name>
    <name type="common">Rape</name>
    <dbReference type="NCBI Taxonomy" id="3708"/>
    <lineage>
        <taxon>Eukaryota</taxon>
        <taxon>Viridiplantae</taxon>
        <taxon>Streptophyta</taxon>
        <taxon>Embryophyta</taxon>
        <taxon>Tracheophyta</taxon>
        <taxon>Spermatophyta</taxon>
        <taxon>Magnoliopsida</taxon>
        <taxon>eudicotyledons</taxon>
        <taxon>Gunneridae</taxon>
        <taxon>Pentapetalae</taxon>
        <taxon>rosids</taxon>
        <taxon>malvids</taxon>
        <taxon>Brassicales</taxon>
        <taxon>Brassicaceae</taxon>
        <taxon>Brassiceae</taxon>
        <taxon>Brassica</taxon>
    </lineage>
</organism>
<comment type="caution">
    <text evidence="3">The sequence shown here is derived from an EMBL/GenBank/DDBJ whole genome shotgun (WGS) entry which is preliminary data.</text>
</comment>
<gene>
    <name evidence="3" type="ORF">HID58_002186</name>
</gene>
<evidence type="ECO:0000313" key="4">
    <source>
        <dbReference type="Proteomes" id="UP000824890"/>
    </source>
</evidence>
<feature type="region of interest" description="Disordered" evidence="2">
    <location>
        <begin position="280"/>
        <end position="366"/>
    </location>
</feature>
<keyword evidence="4" id="KW-1185">Reference proteome</keyword>
<comment type="similarity">
    <text evidence="1">Belongs to the YTHDF family.</text>
</comment>
<dbReference type="InterPro" id="IPR045168">
    <property type="entry name" value="YTH_prot"/>
</dbReference>
<feature type="compositionally biased region" description="Basic and acidic residues" evidence="2">
    <location>
        <begin position="295"/>
        <end position="311"/>
    </location>
</feature>
<accession>A0ABQ8ELS8</accession>
<proteinExistence type="inferred from homology"/>